<evidence type="ECO:0000259" key="8">
    <source>
        <dbReference type="Pfam" id="PF01029"/>
    </source>
</evidence>
<protein>
    <recommendedName>
        <fullName evidence="6">Transcription antitermination protein NusB</fullName>
    </recommendedName>
    <alternativeName>
        <fullName evidence="6">Antitermination factor NusB</fullName>
    </alternativeName>
</protein>
<dbReference type="Pfam" id="PF01029">
    <property type="entry name" value="NusB"/>
    <property type="match status" value="1"/>
</dbReference>
<dbReference type="NCBIfam" id="TIGR01951">
    <property type="entry name" value="nusB"/>
    <property type="match status" value="1"/>
</dbReference>
<dbReference type="InterPro" id="IPR011605">
    <property type="entry name" value="NusB_fam"/>
</dbReference>
<feature type="domain" description="NusB/RsmB/TIM44" evidence="8">
    <location>
        <begin position="8"/>
        <end position="135"/>
    </location>
</feature>
<evidence type="ECO:0000256" key="6">
    <source>
        <dbReference type="HAMAP-Rule" id="MF_00073"/>
    </source>
</evidence>
<keyword evidence="5 6" id="KW-0804">Transcription</keyword>
<dbReference type="AlphaFoldDB" id="A0A1G1Z3I3"/>
<dbReference type="GO" id="GO:0006353">
    <property type="term" value="P:DNA-templated transcription termination"/>
    <property type="evidence" value="ECO:0007669"/>
    <property type="project" value="UniProtKB-UniRule"/>
</dbReference>
<reference evidence="9 10" key="1">
    <citation type="journal article" date="2016" name="Nat. Commun.">
        <title>Thousands of microbial genomes shed light on interconnected biogeochemical processes in an aquifer system.</title>
        <authorList>
            <person name="Anantharaman K."/>
            <person name="Brown C.T."/>
            <person name="Hug L.A."/>
            <person name="Sharon I."/>
            <person name="Castelle C.J."/>
            <person name="Probst A.J."/>
            <person name="Thomas B.C."/>
            <person name="Singh A."/>
            <person name="Wilkins M.J."/>
            <person name="Karaoz U."/>
            <person name="Brodie E.L."/>
            <person name="Williams K.H."/>
            <person name="Hubbard S.S."/>
            <person name="Banfield J.F."/>
        </authorList>
    </citation>
    <scope>NUCLEOTIDE SEQUENCE [LARGE SCALE GENOMIC DNA]</scope>
</reference>
<evidence type="ECO:0000256" key="4">
    <source>
        <dbReference type="ARBA" id="ARBA00023015"/>
    </source>
</evidence>
<keyword evidence="4 6" id="KW-0805">Transcription regulation</keyword>
<feature type="region of interest" description="Disordered" evidence="7">
    <location>
        <begin position="136"/>
        <end position="159"/>
    </location>
</feature>
<evidence type="ECO:0000256" key="1">
    <source>
        <dbReference type="ARBA" id="ARBA00005952"/>
    </source>
</evidence>
<dbReference type="GO" id="GO:0005829">
    <property type="term" value="C:cytosol"/>
    <property type="evidence" value="ECO:0007669"/>
    <property type="project" value="TreeGrafter"/>
</dbReference>
<accession>A0A1G1Z3I3</accession>
<dbReference type="EMBL" id="MHIX01000021">
    <property type="protein sequence ID" value="OGY59185.1"/>
    <property type="molecule type" value="Genomic_DNA"/>
</dbReference>
<dbReference type="InterPro" id="IPR006027">
    <property type="entry name" value="NusB_RsmB_TIM44"/>
</dbReference>
<dbReference type="PANTHER" id="PTHR11078">
    <property type="entry name" value="N UTILIZATION SUBSTANCE PROTEIN B-RELATED"/>
    <property type="match status" value="1"/>
</dbReference>
<dbReference type="HAMAP" id="MF_00073">
    <property type="entry name" value="NusB"/>
    <property type="match status" value="1"/>
</dbReference>
<organism evidence="9 10">
    <name type="scientific">Candidatus Colwellbacteria bacterium RIFCSPHIGHO2_12_FULL_44_17</name>
    <dbReference type="NCBI Taxonomy" id="1797689"/>
    <lineage>
        <taxon>Bacteria</taxon>
        <taxon>Candidatus Colwelliibacteriota</taxon>
    </lineage>
</organism>
<dbReference type="Gene3D" id="1.10.940.10">
    <property type="entry name" value="NusB-like"/>
    <property type="match status" value="1"/>
</dbReference>
<dbReference type="InterPro" id="IPR035926">
    <property type="entry name" value="NusB-like_sf"/>
</dbReference>
<dbReference type="Proteomes" id="UP000178515">
    <property type="component" value="Unassembled WGS sequence"/>
</dbReference>
<dbReference type="PANTHER" id="PTHR11078:SF3">
    <property type="entry name" value="ANTITERMINATION NUSB DOMAIN-CONTAINING PROTEIN"/>
    <property type="match status" value="1"/>
</dbReference>
<evidence type="ECO:0000313" key="9">
    <source>
        <dbReference type="EMBL" id="OGY59185.1"/>
    </source>
</evidence>
<gene>
    <name evidence="6" type="primary">nusB</name>
    <name evidence="9" type="ORF">A3F24_01575</name>
</gene>
<keyword evidence="3 6" id="KW-0694">RNA-binding</keyword>
<comment type="function">
    <text evidence="6">Involved in transcription antitermination. Required for transcription of ribosomal RNA (rRNA) genes. Binds specifically to the boxA antiterminator sequence of the ribosomal RNA (rrn) operons.</text>
</comment>
<evidence type="ECO:0000256" key="7">
    <source>
        <dbReference type="SAM" id="MobiDB-lite"/>
    </source>
</evidence>
<dbReference type="SUPFAM" id="SSF48013">
    <property type="entry name" value="NusB-like"/>
    <property type="match status" value="1"/>
</dbReference>
<proteinExistence type="inferred from homology"/>
<evidence type="ECO:0000256" key="3">
    <source>
        <dbReference type="ARBA" id="ARBA00022884"/>
    </source>
</evidence>
<sequence>MAARQLGRSVVLQSLYEWDFEGKTGDLQKIIERNLEEFAPGLADKDFVKRLSNGVLEKIKDLDGIIEKAAPEWPLPQVAVVDRNVLRIGLYELLFADRKEVPPRVAINEAIELAKTYGGQNSGKFINGVLGTIYREIGEPDKGPDKEEKNKEKSSETEG</sequence>
<name>A0A1G1Z3I3_9BACT</name>
<comment type="caution">
    <text evidence="9">The sequence shown here is derived from an EMBL/GenBank/DDBJ whole genome shotgun (WGS) entry which is preliminary data.</text>
</comment>
<evidence type="ECO:0000256" key="5">
    <source>
        <dbReference type="ARBA" id="ARBA00023163"/>
    </source>
</evidence>
<evidence type="ECO:0000256" key="2">
    <source>
        <dbReference type="ARBA" id="ARBA00022814"/>
    </source>
</evidence>
<dbReference type="GO" id="GO:0031564">
    <property type="term" value="P:transcription antitermination"/>
    <property type="evidence" value="ECO:0007669"/>
    <property type="project" value="UniProtKB-KW"/>
</dbReference>
<dbReference type="STRING" id="1797689.A3F24_01575"/>
<evidence type="ECO:0000313" key="10">
    <source>
        <dbReference type="Proteomes" id="UP000178515"/>
    </source>
</evidence>
<comment type="similarity">
    <text evidence="1 6">Belongs to the NusB family.</text>
</comment>
<keyword evidence="2 6" id="KW-0889">Transcription antitermination</keyword>
<dbReference type="GO" id="GO:0003723">
    <property type="term" value="F:RNA binding"/>
    <property type="evidence" value="ECO:0007669"/>
    <property type="project" value="UniProtKB-UniRule"/>
</dbReference>